<dbReference type="Pfam" id="PF01380">
    <property type="entry name" value="SIS"/>
    <property type="match status" value="2"/>
</dbReference>
<feature type="domain" description="Glutamine amidotransferase type-2" evidence="8">
    <location>
        <begin position="2"/>
        <end position="215"/>
    </location>
</feature>
<keyword evidence="4 10" id="KW-0032">Aminotransferase</keyword>
<evidence type="ECO:0000259" key="9">
    <source>
        <dbReference type="PROSITE" id="PS51464"/>
    </source>
</evidence>
<evidence type="ECO:0000256" key="6">
    <source>
        <dbReference type="ARBA" id="ARBA00022737"/>
    </source>
</evidence>
<evidence type="ECO:0000256" key="1">
    <source>
        <dbReference type="ARBA" id="ARBA00001031"/>
    </source>
</evidence>
<gene>
    <name evidence="10" type="ORF">AVDCRST_MAG33-1708</name>
</gene>
<dbReference type="InterPro" id="IPR035466">
    <property type="entry name" value="GlmS/AgaS_SIS"/>
</dbReference>
<evidence type="ECO:0000256" key="3">
    <source>
        <dbReference type="ARBA" id="ARBA00016090"/>
    </source>
</evidence>
<organism evidence="10">
    <name type="scientific">uncultured Thermomicrobiales bacterium</name>
    <dbReference type="NCBI Taxonomy" id="1645740"/>
    <lineage>
        <taxon>Bacteria</taxon>
        <taxon>Pseudomonadati</taxon>
        <taxon>Thermomicrobiota</taxon>
        <taxon>Thermomicrobia</taxon>
        <taxon>Thermomicrobiales</taxon>
        <taxon>environmental samples</taxon>
    </lineage>
</organism>
<feature type="domain" description="SIS" evidence="9">
    <location>
        <begin position="276"/>
        <end position="415"/>
    </location>
</feature>
<dbReference type="InterPro" id="IPR017932">
    <property type="entry name" value="GATase_2_dom"/>
</dbReference>
<dbReference type="AlphaFoldDB" id="A0A6J4UVY3"/>
<dbReference type="PROSITE" id="PS51464">
    <property type="entry name" value="SIS"/>
    <property type="match status" value="2"/>
</dbReference>
<name>A0A6J4UVY3_9BACT</name>
<accession>A0A6J4UVY3</accession>
<dbReference type="GO" id="GO:0006047">
    <property type="term" value="P:UDP-N-acetylglucosamine metabolic process"/>
    <property type="evidence" value="ECO:0007669"/>
    <property type="project" value="TreeGrafter"/>
</dbReference>
<dbReference type="NCBIfam" id="TIGR01135">
    <property type="entry name" value="glmS"/>
    <property type="match status" value="1"/>
</dbReference>
<dbReference type="CDD" id="cd05008">
    <property type="entry name" value="SIS_GlmS_GlmD_1"/>
    <property type="match status" value="1"/>
</dbReference>
<dbReference type="EC" id="2.6.1.16" evidence="2"/>
<dbReference type="GO" id="GO:0006487">
    <property type="term" value="P:protein N-linked glycosylation"/>
    <property type="evidence" value="ECO:0007669"/>
    <property type="project" value="TreeGrafter"/>
</dbReference>
<dbReference type="Gene3D" id="3.60.20.10">
    <property type="entry name" value="Glutamine Phosphoribosylpyrophosphate, subunit 1, domain 1"/>
    <property type="match status" value="1"/>
</dbReference>
<evidence type="ECO:0000256" key="4">
    <source>
        <dbReference type="ARBA" id="ARBA00022576"/>
    </source>
</evidence>
<dbReference type="InterPro" id="IPR001347">
    <property type="entry name" value="SIS_dom"/>
</dbReference>
<dbReference type="InterPro" id="IPR047084">
    <property type="entry name" value="GFAT_N"/>
</dbReference>
<dbReference type="InterPro" id="IPR035490">
    <property type="entry name" value="GlmS/FrlB_SIS"/>
</dbReference>
<comment type="catalytic activity">
    <reaction evidence="1">
        <text>D-fructose 6-phosphate + L-glutamine = D-glucosamine 6-phosphate + L-glutamate</text>
        <dbReference type="Rhea" id="RHEA:13237"/>
        <dbReference type="ChEBI" id="CHEBI:29985"/>
        <dbReference type="ChEBI" id="CHEBI:58359"/>
        <dbReference type="ChEBI" id="CHEBI:58725"/>
        <dbReference type="ChEBI" id="CHEBI:61527"/>
        <dbReference type="EC" id="2.6.1.16"/>
    </reaction>
</comment>
<evidence type="ECO:0000256" key="7">
    <source>
        <dbReference type="ARBA" id="ARBA00022962"/>
    </source>
</evidence>
<dbReference type="PROSITE" id="PS51278">
    <property type="entry name" value="GATASE_TYPE_2"/>
    <property type="match status" value="1"/>
</dbReference>
<dbReference type="CDD" id="cd00714">
    <property type="entry name" value="GFAT"/>
    <property type="match status" value="1"/>
</dbReference>
<dbReference type="InterPro" id="IPR005855">
    <property type="entry name" value="GFAT"/>
</dbReference>
<dbReference type="Gene3D" id="3.40.50.10490">
    <property type="entry name" value="Glucose-6-phosphate isomerase like protein, domain 1"/>
    <property type="match status" value="2"/>
</dbReference>
<dbReference type="EMBL" id="CADCWK010000178">
    <property type="protein sequence ID" value="CAA9561518.1"/>
    <property type="molecule type" value="Genomic_DNA"/>
</dbReference>
<keyword evidence="7" id="KW-0315">Glutamine amidotransferase</keyword>
<dbReference type="InterPro" id="IPR029055">
    <property type="entry name" value="Ntn_hydrolases_N"/>
</dbReference>
<dbReference type="InterPro" id="IPR046348">
    <property type="entry name" value="SIS_dom_sf"/>
</dbReference>
<evidence type="ECO:0000313" key="10">
    <source>
        <dbReference type="EMBL" id="CAA9561518.1"/>
    </source>
</evidence>
<dbReference type="NCBIfam" id="NF001484">
    <property type="entry name" value="PRK00331.1"/>
    <property type="match status" value="1"/>
</dbReference>
<evidence type="ECO:0000256" key="2">
    <source>
        <dbReference type="ARBA" id="ARBA00012916"/>
    </source>
</evidence>
<evidence type="ECO:0000256" key="5">
    <source>
        <dbReference type="ARBA" id="ARBA00022679"/>
    </source>
</evidence>
<protein>
    <recommendedName>
        <fullName evidence="3">Glutamine--fructose-6-phosphate aminotransferase [isomerizing]</fullName>
        <ecNumber evidence="2">2.6.1.16</ecNumber>
    </recommendedName>
</protein>
<reference evidence="10" key="1">
    <citation type="submission" date="2020-02" db="EMBL/GenBank/DDBJ databases">
        <authorList>
            <person name="Meier V. D."/>
        </authorList>
    </citation>
    <scope>NUCLEOTIDE SEQUENCE</scope>
    <source>
        <strain evidence="10">AVDCRST_MAG33</strain>
    </source>
</reference>
<dbReference type="GO" id="GO:0004360">
    <property type="term" value="F:glutamine-fructose-6-phosphate transaminase (isomerizing) activity"/>
    <property type="evidence" value="ECO:0007669"/>
    <property type="project" value="UniProtKB-EC"/>
</dbReference>
<dbReference type="GO" id="GO:0097367">
    <property type="term" value="F:carbohydrate derivative binding"/>
    <property type="evidence" value="ECO:0007669"/>
    <property type="project" value="InterPro"/>
</dbReference>
<dbReference type="CDD" id="cd05009">
    <property type="entry name" value="SIS_GlmS_GlmD_2"/>
    <property type="match status" value="1"/>
</dbReference>
<keyword evidence="6" id="KW-0677">Repeat</keyword>
<sequence>MCGIFGYVGASADLGTVVLSALKTLEYRGYDSWGVAIGEGDGIQVEKSTGKIGGATADLPPSTIGFGHTRWATHGGVTWENAHPHVDPSGRVAIIHNGIVDNFRSLRDGLEAQGHVFSSETDSEVIAHLLGEEIGQGADLTTAVSRTFARLDGLNAVIAMRPDSGELVAAKNVSPLVVGYGPAGMTIASDALALGPHAERVMYLEDNHLVRLSAEGIDVYDRGGMTELPAEFVPIDLGTADAGIGDYPTFMAKEMAEQPEVVERLARTAGDAIDALAREIDAASETFLVGCGTASYAAQTGAYLLGQIAGKRVTVVAGSEFQYLQHLLSPRSLVVALSQSGETADIIEAMLAARKRGARLGALVNAKNSTLDRMVDVRVHLMAGPEQCVLSTKAYTAKVTALLLVAHAINGQRAAGERAALTAAAGLRTLLGSPDWTANVARIATAFHRAPHLFVIGRGVNYPTALEAALKIKEVSYIHAEGFAGGELKHGVIALIEEGTPCLVYAPNDETRTDVLSGAMELRSRGGFIIGVGSQPDAVFDEYIPVPDAGVAQPIVNGLPAQLLGYHAALQLGHDPDKPRNLAKSVTVK</sequence>
<dbReference type="GO" id="GO:0006002">
    <property type="term" value="P:fructose 6-phosphate metabolic process"/>
    <property type="evidence" value="ECO:0007669"/>
    <property type="project" value="TreeGrafter"/>
</dbReference>
<keyword evidence="5 10" id="KW-0808">Transferase</keyword>
<dbReference type="PANTHER" id="PTHR10937:SF0">
    <property type="entry name" value="GLUTAMINE--FRUCTOSE-6-PHOSPHATE TRANSAMINASE (ISOMERIZING)"/>
    <property type="match status" value="1"/>
</dbReference>
<dbReference type="SUPFAM" id="SSF56235">
    <property type="entry name" value="N-terminal nucleophile aminohydrolases (Ntn hydrolases)"/>
    <property type="match status" value="1"/>
</dbReference>
<dbReference type="PANTHER" id="PTHR10937">
    <property type="entry name" value="GLUCOSAMINE--FRUCTOSE-6-PHOSPHATE AMINOTRANSFERASE, ISOMERIZING"/>
    <property type="match status" value="1"/>
</dbReference>
<dbReference type="Pfam" id="PF13522">
    <property type="entry name" value="GATase_6"/>
    <property type="match status" value="1"/>
</dbReference>
<dbReference type="SUPFAM" id="SSF53697">
    <property type="entry name" value="SIS domain"/>
    <property type="match status" value="1"/>
</dbReference>
<evidence type="ECO:0000259" key="8">
    <source>
        <dbReference type="PROSITE" id="PS51278"/>
    </source>
</evidence>
<feature type="domain" description="SIS" evidence="9">
    <location>
        <begin position="443"/>
        <end position="579"/>
    </location>
</feature>
<proteinExistence type="predicted"/>